<evidence type="ECO:0000313" key="1">
    <source>
        <dbReference type="EMBL" id="NMH98623.1"/>
    </source>
</evidence>
<dbReference type="Pfam" id="PF21790">
    <property type="entry name" value="OGG"/>
    <property type="match status" value="1"/>
</dbReference>
<comment type="caution">
    <text evidence="1">The sequence shown here is derived from an EMBL/GenBank/DDBJ whole genome shotgun (WGS) entry which is preliminary data.</text>
</comment>
<proteinExistence type="predicted"/>
<dbReference type="EMBL" id="JAAXLA010000025">
    <property type="protein sequence ID" value="NMH98623.1"/>
    <property type="molecule type" value="Genomic_DNA"/>
</dbReference>
<sequence>MKWRKRTWERHLDSLLLPTIPEIGRSQATAAAAHAADGDDQAVRAFVTAMIWGYGPVGYGAWRTRRILDLSGAVAGHRLREVALAAADGPIEAFSAMARAPLPYLGPAFGTKYIYFCTAAVRDRHGGRTAPVLDEVVRRWFARHTGSRLSGTWSVPQYRWYLSCLESWGSTLGIPSDHVEELIFRSRVTTEENRLWAERLLVGTDSQGEALAALDDLRAAIDVLGDSAAEASDPLLEQLRTVIGTDPDEELPDREPS</sequence>
<reference evidence="1 2" key="1">
    <citation type="submission" date="2020-04" db="EMBL/GenBank/DDBJ databases">
        <authorList>
            <person name="Klaysubun C."/>
            <person name="Duangmal K."/>
            <person name="Lipun K."/>
        </authorList>
    </citation>
    <scope>NUCLEOTIDE SEQUENCE [LARGE SCALE GENOMIC DNA]</scope>
    <source>
        <strain evidence="1 2">K10HN5</strain>
    </source>
</reference>
<gene>
    <name evidence="1" type="ORF">HF526_15095</name>
</gene>
<name>A0ABX1SEJ9_9PSEU</name>
<keyword evidence="2" id="KW-1185">Reference proteome</keyword>
<protein>
    <submittedName>
        <fullName evidence="1">Uncharacterized protein</fullName>
    </submittedName>
</protein>
<accession>A0ABX1SEJ9</accession>
<dbReference type="InterPro" id="IPR048868">
    <property type="entry name" value="OGG-like_put"/>
</dbReference>
<organism evidence="1 2">
    <name type="scientific">Pseudonocardia acidicola</name>
    <dbReference type="NCBI Taxonomy" id="2724939"/>
    <lineage>
        <taxon>Bacteria</taxon>
        <taxon>Bacillati</taxon>
        <taxon>Actinomycetota</taxon>
        <taxon>Actinomycetes</taxon>
        <taxon>Pseudonocardiales</taxon>
        <taxon>Pseudonocardiaceae</taxon>
        <taxon>Pseudonocardia</taxon>
    </lineage>
</organism>
<dbReference type="Proteomes" id="UP000820669">
    <property type="component" value="Unassembled WGS sequence"/>
</dbReference>
<evidence type="ECO:0000313" key="2">
    <source>
        <dbReference type="Proteomes" id="UP000820669"/>
    </source>
</evidence>